<evidence type="ECO:0000313" key="4">
    <source>
        <dbReference type="EMBL" id="KAJ8303321.1"/>
    </source>
</evidence>
<feature type="domain" description="Tyrosinase copper-binding" evidence="3">
    <location>
        <begin position="105"/>
        <end position="116"/>
    </location>
</feature>
<dbReference type="PROSITE" id="PS00498">
    <property type="entry name" value="TYROSINASE_2"/>
    <property type="match status" value="1"/>
</dbReference>
<dbReference type="Pfam" id="PF00264">
    <property type="entry name" value="Tyrosinase"/>
    <property type="match status" value="1"/>
</dbReference>
<keyword evidence="2" id="KW-0186">Copper</keyword>
<sequence>MDFDMDDPTNSIMWSSSFMGNGDGVVTSGPFGNWMTEDNIPLIRNIGSTGSLLSKNDVQDVLSRTYHYQINEGTAEVRYSLEGHHDGVHRWMDGQMAGLHTSPQDPIFFLHHSFIDYIWYHFRIRQKFNGIDPYADYPPTNLTLHEPFRPMAAFAPLRNIDGYSNFWDDILEYEDSATCSNGCGSLYLQCVRGRCVSKDTSFLNEPVNQDSRSSVNRDKKMSLSKQRALALGPLPIGKQFNYYLTDIRTRNDSMPVRARIKNPEYQGPIPFASVLHKMLLQWNSVREKIGNHRQAKAIPTVHRNKPFETGMTPGQNVNPSFQNTFLINNIADVNKWVFIPVRVLYKMPMYSKHMSNAQNIPTGTPKGYNKCRNRNTGTEKISVHSVGINYMGAYTGFAHFKQSSAISSSVTYVAVQNPENGVSKAIISAYDSCGRMCIPTCFKHGSNPPAFESCSGAIEVTGNSPKMFSSPELNHNVQNRYYEIPVSSRKNLLYLSFKCFYENSWPWMNCN</sequence>
<name>A0ABQ9ED94_TEGGR</name>
<evidence type="ECO:0000259" key="3">
    <source>
        <dbReference type="PROSITE" id="PS00498"/>
    </source>
</evidence>
<dbReference type="InterPro" id="IPR002227">
    <property type="entry name" value="Tyrosinase_Cu-bd"/>
</dbReference>
<evidence type="ECO:0000313" key="5">
    <source>
        <dbReference type="Proteomes" id="UP001217089"/>
    </source>
</evidence>
<evidence type="ECO:0000256" key="1">
    <source>
        <dbReference type="ARBA" id="ARBA00022723"/>
    </source>
</evidence>
<reference evidence="4 5" key="1">
    <citation type="submission" date="2022-12" db="EMBL/GenBank/DDBJ databases">
        <title>Chromosome-level genome of Tegillarca granosa.</title>
        <authorList>
            <person name="Kim J."/>
        </authorList>
    </citation>
    <scope>NUCLEOTIDE SEQUENCE [LARGE SCALE GENOMIC DNA]</scope>
    <source>
        <strain evidence="4">Teg-2019</strain>
        <tissue evidence="4">Adductor muscle</tissue>
    </source>
</reference>
<keyword evidence="1" id="KW-0479">Metal-binding</keyword>
<accession>A0ABQ9ED94</accession>
<evidence type="ECO:0000256" key="2">
    <source>
        <dbReference type="ARBA" id="ARBA00023008"/>
    </source>
</evidence>
<organism evidence="4 5">
    <name type="scientific">Tegillarca granosa</name>
    <name type="common">Malaysian cockle</name>
    <name type="synonym">Anadara granosa</name>
    <dbReference type="NCBI Taxonomy" id="220873"/>
    <lineage>
        <taxon>Eukaryota</taxon>
        <taxon>Metazoa</taxon>
        <taxon>Spiralia</taxon>
        <taxon>Lophotrochozoa</taxon>
        <taxon>Mollusca</taxon>
        <taxon>Bivalvia</taxon>
        <taxon>Autobranchia</taxon>
        <taxon>Pteriomorphia</taxon>
        <taxon>Arcoida</taxon>
        <taxon>Arcoidea</taxon>
        <taxon>Arcidae</taxon>
        <taxon>Tegillarca</taxon>
    </lineage>
</organism>
<keyword evidence="5" id="KW-1185">Reference proteome</keyword>
<proteinExistence type="predicted"/>
<dbReference type="EMBL" id="JARBDR010000917">
    <property type="protein sequence ID" value="KAJ8303321.1"/>
    <property type="molecule type" value="Genomic_DNA"/>
</dbReference>
<dbReference type="InterPro" id="IPR008922">
    <property type="entry name" value="Di-copper_centre_dom_sf"/>
</dbReference>
<dbReference type="Proteomes" id="UP001217089">
    <property type="component" value="Unassembled WGS sequence"/>
</dbReference>
<dbReference type="InterPro" id="IPR050316">
    <property type="entry name" value="Tyrosinase/Hemocyanin"/>
</dbReference>
<dbReference type="PANTHER" id="PTHR11474:SF126">
    <property type="entry name" value="TYROSINASE-LIKE PROTEIN TYR-1-RELATED"/>
    <property type="match status" value="1"/>
</dbReference>
<dbReference type="PANTHER" id="PTHR11474">
    <property type="entry name" value="TYROSINASE FAMILY MEMBER"/>
    <property type="match status" value="1"/>
</dbReference>
<dbReference type="SUPFAM" id="SSF48056">
    <property type="entry name" value="Di-copper centre-containing domain"/>
    <property type="match status" value="1"/>
</dbReference>
<gene>
    <name evidence="4" type="ORF">KUTeg_019717</name>
</gene>
<comment type="caution">
    <text evidence="4">The sequence shown here is derived from an EMBL/GenBank/DDBJ whole genome shotgun (WGS) entry which is preliminary data.</text>
</comment>
<protein>
    <recommendedName>
        <fullName evidence="3">Tyrosinase copper-binding domain-containing protein</fullName>
    </recommendedName>
</protein>
<dbReference type="Gene3D" id="1.10.1280.10">
    <property type="entry name" value="Di-copper center containing domain from catechol oxidase"/>
    <property type="match status" value="1"/>
</dbReference>